<dbReference type="GO" id="GO:1900376">
    <property type="term" value="P:regulation of secondary metabolite biosynthetic process"/>
    <property type="evidence" value="ECO:0007669"/>
    <property type="project" value="TreeGrafter"/>
</dbReference>
<gene>
    <name evidence="9" type="ORF">G3576_11205</name>
</gene>
<keyword evidence="4" id="KW-0805">Transcription regulation</keyword>
<dbReference type="GO" id="GO:0008270">
    <property type="term" value="F:zinc ion binding"/>
    <property type="evidence" value="ECO:0007669"/>
    <property type="project" value="TreeGrafter"/>
</dbReference>
<proteinExistence type="inferred from homology"/>
<dbReference type="GO" id="GO:0045892">
    <property type="term" value="P:negative regulation of DNA-templated transcription"/>
    <property type="evidence" value="ECO:0007669"/>
    <property type="project" value="TreeGrafter"/>
</dbReference>
<comment type="caution">
    <text evidence="9">The sequence shown here is derived from an EMBL/GenBank/DDBJ whole genome shotgun (WGS) entry which is preliminary data.</text>
</comment>
<dbReference type="Proteomes" id="UP000475385">
    <property type="component" value="Unassembled WGS sequence"/>
</dbReference>
<dbReference type="GO" id="GO:0003700">
    <property type="term" value="F:DNA-binding transcription factor activity"/>
    <property type="evidence" value="ECO:0007669"/>
    <property type="project" value="InterPro"/>
</dbReference>
<feature type="compositionally biased region" description="Basic and acidic residues" evidence="8">
    <location>
        <begin position="1"/>
        <end position="10"/>
    </location>
</feature>
<comment type="cofactor">
    <cofactor evidence="7">
        <name>Zn(2+)</name>
        <dbReference type="ChEBI" id="CHEBI:29105"/>
    </cofactor>
    <text evidence="7">Binds 1 zinc ion per subunit.</text>
</comment>
<dbReference type="Gene3D" id="3.30.1490.190">
    <property type="match status" value="1"/>
</dbReference>
<evidence type="ECO:0000256" key="2">
    <source>
        <dbReference type="ARBA" id="ARBA00022491"/>
    </source>
</evidence>
<dbReference type="PANTHER" id="PTHR33202">
    <property type="entry name" value="ZINC UPTAKE REGULATION PROTEIN"/>
    <property type="match status" value="1"/>
</dbReference>
<evidence type="ECO:0000256" key="7">
    <source>
        <dbReference type="PIRSR" id="PIRSR602481-1"/>
    </source>
</evidence>
<dbReference type="GO" id="GO:0000976">
    <property type="term" value="F:transcription cis-regulatory region binding"/>
    <property type="evidence" value="ECO:0007669"/>
    <property type="project" value="TreeGrafter"/>
</dbReference>
<evidence type="ECO:0000256" key="4">
    <source>
        <dbReference type="ARBA" id="ARBA00023015"/>
    </source>
</evidence>
<evidence type="ECO:0000256" key="6">
    <source>
        <dbReference type="ARBA" id="ARBA00023163"/>
    </source>
</evidence>
<evidence type="ECO:0000256" key="1">
    <source>
        <dbReference type="ARBA" id="ARBA00007957"/>
    </source>
</evidence>
<dbReference type="RefSeq" id="WP_164694462.1">
    <property type="nucleotide sequence ID" value="NZ_JAAIKB010000003.1"/>
</dbReference>
<dbReference type="SUPFAM" id="SSF46785">
    <property type="entry name" value="Winged helix' DNA-binding domain"/>
    <property type="match status" value="1"/>
</dbReference>
<feature type="binding site" evidence="7">
    <location>
        <position position="130"/>
    </location>
    <ligand>
        <name>Zn(2+)</name>
        <dbReference type="ChEBI" id="CHEBI:29105"/>
    </ligand>
</feature>
<keyword evidence="5" id="KW-0238">DNA-binding</keyword>
<dbReference type="AlphaFoldDB" id="A0A6M1LJR2"/>
<dbReference type="Pfam" id="PF01475">
    <property type="entry name" value="FUR"/>
    <property type="match status" value="1"/>
</dbReference>
<dbReference type="EMBL" id="JAAIKB010000003">
    <property type="protein sequence ID" value="NGM20585.1"/>
    <property type="molecule type" value="Genomic_DNA"/>
</dbReference>
<sequence>MTEHAHDAHHGSGHGHHAHRGGDVEASLERAAATCLARGAQLTELRRQVLRLVLESGQPIGAYALLDRLRGERRGAAPPTVYRALDFLMEQGLIHKIERLNAFVGCAEEPGHGHTHAHPHPHQFLICGRCGSTAEVCDEGVAHAVAGAAARLGFVVHRTTVEVEGICAHCASADATAG</sequence>
<name>A0A6M1LJR2_9PROT</name>
<protein>
    <submittedName>
        <fullName evidence="9">Transcriptional repressor</fullName>
    </submittedName>
</protein>
<feature type="binding site" evidence="7">
    <location>
        <position position="167"/>
    </location>
    <ligand>
        <name>Zn(2+)</name>
        <dbReference type="ChEBI" id="CHEBI:29105"/>
    </ligand>
</feature>
<evidence type="ECO:0000313" key="10">
    <source>
        <dbReference type="Proteomes" id="UP000475385"/>
    </source>
</evidence>
<evidence type="ECO:0000256" key="5">
    <source>
        <dbReference type="ARBA" id="ARBA00023125"/>
    </source>
</evidence>
<dbReference type="PANTHER" id="PTHR33202:SF6">
    <property type="entry name" value="ZINC UPTAKE REGULATION PROTEIN"/>
    <property type="match status" value="1"/>
</dbReference>
<comment type="similarity">
    <text evidence="1">Belongs to the Fur family.</text>
</comment>
<feature type="region of interest" description="Disordered" evidence="8">
    <location>
        <begin position="1"/>
        <end position="24"/>
    </location>
</feature>
<evidence type="ECO:0000256" key="8">
    <source>
        <dbReference type="SAM" id="MobiDB-lite"/>
    </source>
</evidence>
<dbReference type="Gene3D" id="1.10.10.10">
    <property type="entry name" value="Winged helix-like DNA-binding domain superfamily/Winged helix DNA-binding domain"/>
    <property type="match status" value="1"/>
</dbReference>
<keyword evidence="3 7" id="KW-0862">Zinc</keyword>
<dbReference type="CDD" id="cd07153">
    <property type="entry name" value="Fur_like"/>
    <property type="match status" value="1"/>
</dbReference>
<keyword evidence="7" id="KW-0479">Metal-binding</keyword>
<organism evidence="9 10">
    <name type="scientific">Falsiroseomonas algicola</name>
    <dbReference type="NCBI Taxonomy" id="2716930"/>
    <lineage>
        <taxon>Bacteria</taxon>
        <taxon>Pseudomonadati</taxon>
        <taxon>Pseudomonadota</taxon>
        <taxon>Alphaproteobacteria</taxon>
        <taxon>Acetobacterales</taxon>
        <taxon>Roseomonadaceae</taxon>
        <taxon>Falsiroseomonas</taxon>
    </lineage>
</organism>
<dbReference type="InterPro" id="IPR036388">
    <property type="entry name" value="WH-like_DNA-bd_sf"/>
</dbReference>
<dbReference type="InterPro" id="IPR002481">
    <property type="entry name" value="FUR"/>
</dbReference>
<dbReference type="InterPro" id="IPR043135">
    <property type="entry name" value="Fur_C"/>
</dbReference>
<evidence type="ECO:0000313" key="9">
    <source>
        <dbReference type="EMBL" id="NGM20585.1"/>
    </source>
</evidence>
<accession>A0A6M1LJR2</accession>
<dbReference type="GO" id="GO:0005829">
    <property type="term" value="C:cytosol"/>
    <property type="evidence" value="ECO:0007669"/>
    <property type="project" value="TreeGrafter"/>
</dbReference>
<dbReference type="InterPro" id="IPR036390">
    <property type="entry name" value="WH_DNA-bd_sf"/>
</dbReference>
<keyword evidence="10" id="KW-1185">Reference proteome</keyword>
<evidence type="ECO:0000256" key="3">
    <source>
        <dbReference type="ARBA" id="ARBA00022833"/>
    </source>
</evidence>
<feature type="binding site" evidence="7">
    <location>
        <position position="170"/>
    </location>
    <ligand>
        <name>Zn(2+)</name>
        <dbReference type="ChEBI" id="CHEBI:29105"/>
    </ligand>
</feature>
<feature type="binding site" evidence="7">
    <location>
        <position position="127"/>
    </location>
    <ligand>
        <name>Zn(2+)</name>
        <dbReference type="ChEBI" id="CHEBI:29105"/>
    </ligand>
</feature>
<keyword evidence="2" id="KW-0678">Repressor</keyword>
<reference evidence="9 10" key="1">
    <citation type="submission" date="2020-03" db="EMBL/GenBank/DDBJ databases">
        <title>Roseomonas stagni sp. nov., isolated from pond water in Japan.</title>
        <authorList>
            <person name="Furuhata K."/>
            <person name="Miyamoto H."/>
            <person name="Goto K."/>
        </authorList>
    </citation>
    <scope>NUCLEOTIDE SEQUENCE [LARGE SCALE GENOMIC DNA]</scope>
    <source>
        <strain evidence="9 10">PeD5</strain>
    </source>
</reference>
<keyword evidence="6" id="KW-0804">Transcription</keyword>